<proteinExistence type="predicted"/>
<dbReference type="RefSeq" id="WP_238208751.1">
    <property type="nucleotide sequence ID" value="NZ_JBHTND010000038.1"/>
</dbReference>
<evidence type="ECO:0000313" key="2">
    <source>
        <dbReference type="Proteomes" id="UP001597176"/>
    </source>
</evidence>
<dbReference type="InterPro" id="IPR001646">
    <property type="entry name" value="5peptide_repeat"/>
</dbReference>
<protein>
    <submittedName>
        <fullName evidence="1">Pentapeptide repeat-containing protein</fullName>
    </submittedName>
</protein>
<evidence type="ECO:0000313" key="1">
    <source>
        <dbReference type="EMBL" id="MFD1303759.1"/>
    </source>
</evidence>
<sequence length="80" mass="8351">MSLGRSRLEYADLIDADLTDVVPMGADLSGATLTGAALAGADFRNVDVSGTRLVSLKGQDSAKDWSARVNVDRAIIQASN</sequence>
<dbReference type="Proteomes" id="UP001597176">
    <property type="component" value="Unassembled WGS sequence"/>
</dbReference>
<dbReference type="SUPFAM" id="SSF141571">
    <property type="entry name" value="Pentapeptide repeat-like"/>
    <property type="match status" value="1"/>
</dbReference>
<reference evidence="2" key="1">
    <citation type="journal article" date="2019" name="Int. J. Syst. Evol. Microbiol.">
        <title>The Global Catalogue of Microorganisms (GCM) 10K type strain sequencing project: providing services to taxonomists for standard genome sequencing and annotation.</title>
        <authorList>
            <consortium name="The Broad Institute Genomics Platform"/>
            <consortium name="The Broad Institute Genome Sequencing Center for Infectious Disease"/>
            <person name="Wu L."/>
            <person name="Ma J."/>
        </authorList>
    </citation>
    <scope>NUCLEOTIDE SEQUENCE [LARGE SCALE GENOMIC DNA]</scope>
    <source>
        <strain evidence="2">CCUG 56108</strain>
    </source>
</reference>
<accession>A0ABW3X525</accession>
<keyword evidence="2" id="KW-1185">Reference proteome</keyword>
<comment type="caution">
    <text evidence="1">The sequence shown here is derived from an EMBL/GenBank/DDBJ whole genome shotgun (WGS) entry which is preliminary data.</text>
</comment>
<organism evidence="1 2">
    <name type="scientific">Methylobacterium marchantiae</name>
    <dbReference type="NCBI Taxonomy" id="600331"/>
    <lineage>
        <taxon>Bacteria</taxon>
        <taxon>Pseudomonadati</taxon>
        <taxon>Pseudomonadota</taxon>
        <taxon>Alphaproteobacteria</taxon>
        <taxon>Hyphomicrobiales</taxon>
        <taxon>Methylobacteriaceae</taxon>
        <taxon>Methylobacterium</taxon>
    </lineage>
</organism>
<dbReference type="EMBL" id="JBHTND010000038">
    <property type="protein sequence ID" value="MFD1303759.1"/>
    <property type="molecule type" value="Genomic_DNA"/>
</dbReference>
<gene>
    <name evidence="1" type="ORF">ACFQ4G_19510</name>
</gene>
<dbReference type="Pfam" id="PF00805">
    <property type="entry name" value="Pentapeptide"/>
    <property type="match status" value="1"/>
</dbReference>
<dbReference type="Gene3D" id="2.160.20.80">
    <property type="entry name" value="E3 ubiquitin-protein ligase SopA"/>
    <property type="match status" value="1"/>
</dbReference>
<name>A0ABW3X525_9HYPH</name>